<keyword evidence="1" id="KW-0147">Chitin-binding</keyword>
<dbReference type="SUPFAM" id="SSF54106">
    <property type="entry name" value="LysM domain"/>
    <property type="match status" value="1"/>
</dbReference>
<feature type="domain" description="LysM" evidence="4">
    <location>
        <begin position="46"/>
        <end position="90"/>
    </location>
</feature>
<dbReference type="PANTHER" id="PTHR34997">
    <property type="entry name" value="AM15"/>
    <property type="match status" value="1"/>
</dbReference>
<dbReference type="STRING" id="59895.A0A103XU87"/>
<name>A0A103XU87_CYNCS</name>
<keyword evidence="3" id="KW-0732">Signal</keyword>
<feature type="chain" id="PRO_5007119108" evidence="3">
    <location>
        <begin position="28"/>
        <end position="96"/>
    </location>
</feature>
<evidence type="ECO:0000259" key="4">
    <source>
        <dbReference type="PROSITE" id="PS51782"/>
    </source>
</evidence>
<dbReference type="Gramene" id="KVH96946">
    <property type="protein sequence ID" value="KVH96946"/>
    <property type="gene ID" value="Ccrd_000961"/>
</dbReference>
<evidence type="ECO:0000256" key="1">
    <source>
        <dbReference type="ARBA" id="ARBA00022669"/>
    </source>
</evidence>
<dbReference type="GO" id="GO:0008061">
    <property type="term" value="F:chitin binding"/>
    <property type="evidence" value="ECO:0007669"/>
    <property type="project" value="UniProtKB-KW"/>
</dbReference>
<dbReference type="Proteomes" id="UP000243975">
    <property type="component" value="Unassembled WGS sequence"/>
</dbReference>
<accession>A0A103XU87</accession>
<gene>
    <name evidence="5" type="ORF">Ccrd_000961</name>
</gene>
<dbReference type="InterPro" id="IPR052210">
    <property type="entry name" value="LysM1-like"/>
</dbReference>
<dbReference type="PROSITE" id="PS51782">
    <property type="entry name" value="LYSM"/>
    <property type="match status" value="1"/>
</dbReference>
<comment type="caution">
    <text evidence="5">The sequence shown here is derived from an EMBL/GenBank/DDBJ whole genome shotgun (WGS) entry which is preliminary data.</text>
</comment>
<dbReference type="EMBL" id="LEKV01003996">
    <property type="protein sequence ID" value="KVH96946.1"/>
    <property type="molecule type" value="Genomic_DNA"/>
</dbReference>
<dbReference type="Pfam" id="PF01476">
    <property type="entry name" value="LysM"/>
    <property type="match status" value="1"/>
</dbReference>
<dbReference type="InterPro" id="IPR018392">
    <property type="entry name" value="LysM"/>
</dbReference>
<proteinExistence type="predicted"/>
<protein>
    <submittedName>
        <fullName evidence="5">Peptidoglycan-binding lysin domain-containing protein</fullName>
    </submittedName>
</protein>
<evidence type="ECO:0000256" key="2">
    <source>
        <dbReference type="ARBA" id="ARBA00023026"/>
    </source>
</evidence>
<dbReference type="PANTHER" id="PTHR34997:SF1">
    <property type="entry name" value="PEPTIDOGLYCAN-BINDING LYSIN DOMAIN"/>
    <property type="match status" value="1"/>
</dbReference>
<organism evidence="5 6">
    <name type="scientific">Cynara cardunculus var. scolymus</name>
    <name type="common">Globe artichoke</name>
    <name type="synonym">Cynara scolymus</name>
    <dbReference type="NCBI Taxonomy" id="59895"/>
    <lineage>
        <taxon>Eukaryota</taxon>
        <taxon>Viridiplantae</taxon>
        <taxon>Streptophyta</taxon>
        <taxon>Embryophyta</taxon>
        <taxon>Tracheophyta</taxon>
        <taxon>Spermatophyta</taxon>
        <taxon>Magnoliopsida</taxon>
        <taxon>eudicotyledons</taxon>
        <taxon>Gunneridae</taxon>
        <taxon>Pentapetalae</taxon>
        <taxon>asterids</taxon>
        <taxon>campanulids</taxon>
        <taxon>Asterales</taxon>
        <taxon>Asteraceae</taxon>
        <taxon>Carduoideae</taxon>
        <taxon>Cardueae</taxon>
        <taxon>Carduinae</taxon>
        <taxon>Cynara</taxon>
    </lineage>
</organism>
<sequence length="96" mass="10331">MAKNASMFVKMATILSLFLMFVVLAESRSTLVDGLHKAKSAIVCNQVIGVEVGDDCTTISQSVKMSLESFLAINPNINCEKIFVGQWVCVDGSATN</sequence>
<feature type="signal peptide" evidence="3">
    <location>
        <begin position="1"/>
        <end position="27"/>
    </location>
</feature>
<dbReference type="OMA" id="INCNTIF"/>
<evidence type="ECO:0000313" key="6">
    <source>
        <dbReference type="Proteomes" id="UP000243975"/>
    </source>
</evidence>
<dbReference type="InterPro" id="IPR036779">
    <property type="entry name" value="LysM_dom_sf"/>
</dbReference>
<keyword evidence="6" id="KW-1185">Reference proteome</keyword>
<reference evidence="5 6" key="1">
    <citation type="journal article" date="2016" name="Sci. Rep.">
        <title>The genome sequence of the outbreeding globe artichoke constructed de novo incorporating a phase-aware low-pass sequencing strategy of F1 progeny.</title>
        <authorList>
            <person name="Scaglione D."/>
            <person name="Reyes-Chin-Wo S."/>
            <person name="Acquadro A."/>
            <person name="Froenicke L."/>
            <person name="Portis E."/>
            <person name="Beitel C."/>
            <person name="Tirone M."/>
            <person name="Mauro R."/>
            <person name="Lo Monaco A."/>
            <person name="Mauromicale G."/>
            <person name="Faccioli P."/>
            <person name="Cattivelli L."/>
            <person name="Rieseberg L."/>
            <person name="Michelmore R."/>
            <person name="Lanteri S."/>
        </authorList>
    </citation>
    <scope>NUCLEOTIDE SEQUENCE [LARGE SCALE GENOMIC DNA]</scope>
    <source>
        <strain evidence="5">2C</strain>
    </source>
</reference>
<keyword evidence="2" id="KW-0843">Virulence</keyword>
<evidence type="ECO:0000313" key="5">
    <source>
        <dbReference type="EMBL" id="KVH96946.1"/>
    </source>
</evidence>
<dbReference type="Gene3D" id="3.10.350.10">
    <property type="entry name" value="LysM domain"/>
    <property type="match status" value="1"/>
</dbReference>
<evidence type="ECO:0000256" key="3">
    <source>
        <dbReference type="SAM" id="SignalP"/>
    </source>
</evidence>
<dbReference type="AlphaFoldDB" id="A0A103XU87"/>